<feature type="transmembrane region" description="Helical" evidence="14">
    <location>
        <begin position="122"/>
        <end position="145"/>
    </location>
</feature>
<feature type="transmembrane region" description="Helical" evidence="14">
    <location>
        <begin position="62"/>
        <end position="85"/>
    </location>
</feature>
<feature type="transmembrane region" description="Helical" evidence="14">
    <location>
        <begin position="409"/>
        <end position="432"/>
    </location>
</feature>
<sequence length="934" mass="103709">MLCFQGLTLNLALLTLILGTGGTFQYGLHISLINAPAKYIQTFINGTWQHRYGSSLQPDTVLLLWSFIVSMYSIGGLLGALAVGHLSVTFGRKKTQLYNNLAALLGALLMGMSQTAHSFEMIILGRLCYGINAVLGVYGVSLNLHTMYIGECAPQRLRGMITVTVSFFIALGKLMGFVIGLREFMGSEELWPYLMAVSAIPALIQLATLPFFPESPRYLLIDKGDTDGCLKAMQQLWGPGDHSLEVKEMLKEKMAMEGNQIKGMKDLLSDRSVRWQMIMMVLTCGGIQLIGINAVYFYAYDVFQNAGIRESQIPYVSLGIGLTEILTTILCGSVIDCLGRKVLLWMNYGVLTLTLALLTTTLSLQENYSWLPYGSSMLIFIFTFSFGLGPGGVSCVLPTELFIQSYRPAAYSLIGIMNWIGLFVLALVFPFIEERGQYILYLLFVIEFINQTWIRRYGSTVPQSTVTLLWSTAVSIYSIGGLLGALLSGCLTGRFGKKRCQIFTNLVGITAAACLGFSKMIKSYEMILIGRFLCGFSTGKYGCAVKGARTAALQLTERFQDVLVCPAGPAAPRPRLATNIYIQYLGEISPKNLRGFTNTSGPLFVTSGKLWGQLVGLRETLGTKTLWPLMLSLPGFMQALQLVIMPFYPETPPHLLLVKRDKERCLKAMKTYWGNGNYHPEIDNILTEQEICRTTKAISVLELVRDRSLRWQLYIIICGTLTLQLSGINAIYYYARSVFVAAGLPVEQIPYMSLGMGSCEVLASMLCTLLIERCGRKVLLLGGYGLMAIILSLLTVTLSLQDWYYWVSYCSAVLIFLYTFFFGIGPGAVTIAVFIEMFSHSARPAVFVIVSCLNWIGLYIIGVIFPYVVNSLHQYCFLLFLTCILASAIFMYYFLPETKGKTLRQITKEFNRFNFKGKPCNEAAEISANIETSV</sequence>
<feature type="transmembrane region" description="Helical" evidence="14">
    <location>
        <begin position="502"/>
        <end position="521"/>
    </location>
</feature>
<dbReference type="SUPFAM" id="SSF103473">
    <property type="entry name" value="MFS general substrate transporter"/>
    <property type="match status" value="3"/>
</dbReference>
<feature type="transmembrane region" description="Helical" evidence="14">
    <location>
        <begin position="97"/>
        <end position="116"/>
    </location>
</feature>
<evidence type="ECO:0000256" key="4">
    <source>
        <dbReference type="ARBA" id="ARBA00007004"/>
    </source>
</evidence>
<feature type="transmembrane region" description="Helical" evidence="14">
    <location>
        <begin position="806"/>
        <end position="834"/>
    </location>
</feature>
<evidence type="ECO:0000259" key="15">
    <source>
        <dbReference type="PROSITE" id="PS50850"/>
    </source>
</evidence>
<dbReference type="FunFam" id="1.20.1250.20:FF:001511">
    <property type="entry name" value="Solute carrier family 2, facilitated glucose transporter member 5"/>
    <property type="match status" value="1"/>
</dbReference>
<dbReference type="GO" id="GO:0005353">
    <property type="term" value="F:fructose transmembrane transporter activity"/>
    <property type="evidence" value="ECO:0007669"/>
    <property type="project" value="UniProtKB-ARBA"/>
</dbReference>
<dbReference type="InterPro" id="IPR005828">
    <property type="entry name" value="MFS_sugar_transport-like"/>
</dbReference>
<dbReference type="GO" id="GO:0042383">
    <property type="term" value="C:sarcolemma"/>
    <property type="evidence" value="ECO:0007669"/>
    <property type="project" value="UniProtKB-SubCell"/>
</dbReference>
<protein>
    <recommendedName>
        <fullName evidence="5">Solute carrier family 2, facilitated glucose transporter member 5</fullName>
    </recommendedName>
    <alternativeName>
        <fullName evidence="13">Fructose transporter</fullName>
    </alternativeName>
    <alternativeName>
        <fullName evidence="12">Glucose transporter type 5, small intestine</fullName>
    </alternativeName>
</protein>
<dbReference type="EMBL" id="OW240916">
    <property type="protein sequence ID" value="CAH2295471.1"/>
    <property type="molecule type" value="Genomic_DNA"/>
</dbReference>
<feature type="transmembrane region" description="Helical" evidence="14">
    <location>
        <begin position="157"/>
        <end position="179"/>
    </location>
</feature>
<dbReference type="GO" id="GO:0055056">
    <property type="term" value="F:D-glucose transmembrane transporter activity"/>
    <property type="evidence" value="ECO:0007669"/>
    <property type="project" value="TreeGrafter"/>
</dbReference>
<evidence type="ECO:0000256" key="12">
    <source>
        <dbReference type="ARBA" id="ARBA00029961"/>
    </source>
</evidence>
<name>A0AAD1S962_PELCU</name>
<dbReference type="PANTHER" id="PTHR23503">
    <property type="entry name" value="SOLUTE CARRIER FAMILY 2"/>
    <property type="match status" value="1"/>
</dbReference>
<comment type="subcellular location">
    <subcellularLocation>
        <location evidence="2">Cell membrane</location>
        <location evidence="2">Sarcolemma</location>
    </subcellularLocation>
    <subcellularLocation>
        <location evidence="3">Cell membrane</location>
        <topology evidence="3">Multi-pass membrane protein</topology>
    </subcellularLocation>
</comment>
<dbReference type="Pfam" id="PF00083">
    <property type="entry name" value="Sugar_tr"/>
    <property type="match status" value="3"/>
</dbReference>
<keyword evidence="6" id="KW-0813">Transport</keyword>
<feature type="transmembrane region" description="Helical" evidence="14">
    <location>
        <begin position="191"/>
        <end position="212"/>
    </location>
</feature>
<dbReference type="GO" id="GO:0046323">
    <property type="term" value="P:D-glucose import"/>
    <property type="evidence" value="ECO:0007669"/>
    <property type="project" value="TreeGrafter"/>
</dbReference>
<evidence type="ECO:0000256" key="7">
    <source>
        <dbReference type="ARBA" id="ARBA00022475"/>
    </source>
</evidence>
<comment type="similarity">
    <text evidence="4">Belongs to the major facilitator superfamily. Sugar transporter (TC 2.A.1.1) family. Glucose transporter subfamily.</text>
</comment>
<evidence type="ECO:0000256" key="9">
    <source>
        <dbReference type="ARBA" id="ARBA00022692"/>
    </source>
</evidence>
<dbReference type="InterPro" id="IPR045263">
    <property type="entry name" value="GLUT"/>
</dbReference>
<evidence type="ECO:0000256" key="6">
    <source>
        <dbReference type="ARBA" id="ARBA00022448"/>
    </source>
</evidence>
<feature type="transmembrane region" description="Helical" evidence="14">
    <location>
        <begin position="713"/>
        <end position="734"/>
    </location>
</feature>
<dbReference type="InterPro" id="IPR036259">
    <property type="entry name" value="MFS_trans_sf"/>
</dbReference>
<accession>A0AAD1S962</accession>
<evidence type="ECO:0000256" key="11">
    <source>
        <dbReference type="ARBA" id="ARBA00023136"/>
    </source>
</evidence>
<feature type="transmembrane region" description="Helical" evidence="14">
    <location>
        <begin position="749"/>
        <end position="771"/>
    </location>
</feature>
<reference evidence="16" key="1">
    <citation type="submission" date="2022-03" db="EMBL/GenBank/DDBJ databases">
        <authorList>
            <person name="Alioto T."/>
            <person name="Alioto T."/>
            <person name="Gomez Garrido J."/>
        </authorList>
    </citation>
    <scope>NUCLEOTIDE SEQUENCE</scope>
</reference>
<dbReference type="Proteomes" id="UP001295444">
    <property type="component" value="Chromosome 05"/>
</dbReference>
<organism evidence="16 17">
    <name type="scientific">Pelobates cultripes</name>
    <name type="common">Western spadefoot toad</name>
    <dbReference type="NCBI Taxonomy" id="61616"/>
    <lineage>
        <taxon>Eukaryota</taxon>
        <taxon>Metazoa</taxon>
        <taxon>Chordata</taxon>
        <taxon>Craniata</taxon>
        <taxon>Vertebrata</taxon>
        <taxon>Euteleostomi</taxon>
        <taxon>Amphibia</taxon>
        <taxon>Batrachia</taxon>
        <taxon>Anura</taxon>
        <taxon>Pelobatoidea</taxon>
        <taxon>Pelobatidae</taxon>
        <taxon>Pelobates</taxon>
    </lineage>
</organism>
<feature type="transmembrane region" description="Helical" evidence="14">
    <location>
        <begin position="376"/>
        <end position="397"/>
    </location>
</feature>
<evidence type="ECO:0000256" key="8">
    <source>
        <dbReference type="ARBA" id="ARBA00022597"/>
    </source>
</evidence>
<feature type="transmembrane region" description="Helical" evidence="14">
    <location>
        <begin position="846"/>
        <end position="869"/>
    </location>
</feature>
<feature type="domain" description="Major facilitator superfamily (MFS) profile" evidence="15">
    <location>
        <begin position="15"/>
        <end position="496"/>
    </location>
</feature>
<proteinExistence type="inferred from homology"/>
<feature type="transmembrane region" description="Helical" evidence="14">
    <location>
        <begin position="778"/>
        <end position="800"/>
    </location>
</feature>
<comment type="catalytic activity">
    <reaction evidence="1">
        <text>D-fructose(out) = D-fructose(in)</text>
        <dbReference type="Rhea" id="RHEA:60372"/>
        <dbReference type="ChEBI" id="CHEBI:37721"/>
    </reaction>
</comment>
<evidence type="ECO:0000256" key="1">
    <source>
        <dbReference type="ARBA" id="ARBA00000590"/>
    </source>
</evidence>
<feature type="transmembrane region" description="Helical" evidence="14">
    <location>
        <begin position="312"/>
        <end position="335"/>
    </location>
</feature>
<evidence type="ECO:0000256" key="3">
    <source>
        <dbReference type="ARBA" id="ARBA00004651"/>
    </source>
</evidence>
<keyword evidence="9 14" id="KW-0812">Transmembrane</keyword>
<dbReference type="AlphaFoldDB" id="A0AAD1S962"/>
<dbReference type="GO" id="GO:0070837">
    <property type="term" value="P:dehydroascorbic acid transport"/>
    <property type="evidence" value="ECO:0007669"/>
    <property type="project" value="TreeGrafter"/>
</dbReference>
<keyword evidence="8 16" id="KW-0762">Sugar transport</keyword>
<evidence type="ECO:0000256" key="5">
    <source>
        <dbReference type="ARBA" id="ARBA00015973"/>
    </source>
</evidence>
<evidence type="ECO:0000313" key="17">
    <source>
        <dbReference type="Proteomes" id="UP001295444"/>
    </source>
</evidence>
<evidence type="ECO:0000313" key="16">
    <source>
        <dbReference type="EMBL" id="CAH2295471.1"/>
    </source>
</evidence>
<keyword evidence="17" id="KW-1185">Reference proteome</keyword>
<dbReference type="InterPro" id="IPR020846">
    <property type="entry name" value="MFS_dom"/>
</dbReference>
<evidence type="ECO:0000256" key="10">
    <source>
        <dbReference type="ARBA" id="ARBA00022989"/>
    </source>
</evidence>
<gene>
    <name evidence="16" type="ORF">PECUL_23A036332</name>
</gene>
<dbReference type="Gene3D" id="1.20.1250.20">
    <property type="entry name" value="MFS general substrate transporter like domains"/>
    <property type="match status" value="2"/>
</dbReference>
<dbReference type="PANTHER" id="PTHR23503:SF54">
    <property type="entry name" value="MAJOR FACILITATOR SUPERFAMILY (MFS) PROFILE DOMAIN-CONTAINING PROTEIN"/>
    <property type="match status" value="1"/>
</dbReference>
<dbReference type="PROSITE" id="PS50850">
    <property type="entry name" value="MFS"/>
    <property type="match status" value="1"/>
</dbReference>
<evidence type="ECO:0000256" key="2">
    <source>
        <dbReference type="ARBA" id="ARBA00004135"/>
    </source>
</evidence>
<feature type="transmembrane region" description="Helical" evidence="14">
    <location>
        <begin position="466"/>
        <end position="487"/>
    </location>
</feature>
<dbReference type="GO" id="GO:1990539">
    <property type="term" value="P:fructose import across plasma membrane"/>
    <property type="evidence" value="ECO:0007669"/>
    <property type="project" value="UniProtKB-ARBA"/>
</dbReference>
<feature type="transmembrane region" description="Helical" evidence="14">
    <location>
        <begin position="342"/>
        <end position="364"/>
    </location>
</feature>
<keyword evidence="11 14" id="KW-0472">Membrane</keyword>
<feature type="transmembrane region" description="Helical" evidence="14">
    <location>
        <begin position="875"/>
        <end position="895"/>
    </location>
</feature>
<feature type="transmembrane region" description="Helical" evidence="14">
    <location>
        <begin position="277"/>
        <end position="300"/>
    </location>
</feature>
<evidence type="ECO:0000256" key="13">
    <source>
        <dbReference type="ARBA" id="ARBA00031099"/>
    </source>
</evidence>
<keyword evidence="10 14" id="KW-1133">Transmembrane helix</keyword>
<evidence type="ECO:0000256" key="14">
    <source>
        <dbReference type="SAM" id="Phobius"/>
    </source>
</evidence>
<feature type="transmembrane region" description="Helical" evidence="14">
    <location>
        <begin position="438"/>
        <end position="454"/>
    </location>
</feature>
<keyword evidence="7" id="KW-1003">Cell membrane</keyword>